<dbReference type="PANTHER" id="PTHR45629">
    <property type="entry name" value="SNF2/RAD54 FAMILY MEMBER"/>
    <property type="match status" value="1"/>
</dbReference>
<dbReference type="SUPFAM" id="SSF52540">
    <property type="entry name" value="P-loop containing nucleoside triphosphate hydrolases"/>
    <property type="match status" value="1"/>
</dbReference>
<sequence length="173" mass="19226">MDDLMQKEQGFHEEMISKLLSRPFKMPIPDYTSPGRARPLGLRHSSVRCALFDPYAEGALVLFTPPELSAHDALKIDATNKQVNITITCHLVHVVVDPMLSAVLRPHQREGVKFMYDCVTGVRIPSAHGCIMADEMGLGKTLQCITLMWTLLVCLLSCINRGPVICLCLYSNS</sequence>
<evidence type="ECO:0000313" key="2">
    <source>
        <dbReference type="EMBL" id="OZC05800.1"/>
    </source>
</evidence>
<feature type="domain" description="SNF2 N-terminal" evidence="1">
    <location>
        <begin position="107"/>
        <end position="151"/>
    </location>
</feature>
<protein>
    <recommendedName>
        <fullName evidence="1">SNF2 N-terminal domain-containing protein</fullName>
    </recommendedName>
</protein>
<dbReference type="EMBL" id="KZ270409">
    <property type="protein sequence ID" value="OZC05800.1"/>
    <property type="molecule type" value="Genomic_DNA"/>
</dbReference>
<dbReference type="Gene3D" id="3.40.50.10810">
    <property type="entry name" value="Tandem AAA-ATPase domain"/>
    <property type="match status" value="1"/>
</dbReference>
<reference evidence="2 3" key="1">
    <citation type="submission" date="2015-12" db="EMBL/GenBank/DDBJ databases">
        <title>Draft genome of the nematode, Onchocerca flexuosa.</title>
        <authorList>
            <person name="Mitreva M."/>
        </authorList>
    </citation>
    <scope>NUCLEOTIDE SEQUENCE [LARGE SCALE GENOMIC DNA]</scope>
    <source>
        <strain evidence="2">Red Deer</strain>
    </source>
</reference>
<dbReference type="InterPro" id="IPR038718">
    <property type="entry name" value="SNF2-like_sf"/>
</dbReference>
<name>A0A238BMB1_9BILA</name>
<gene>
    <name evidence="2" type="ORF">X798_07228</name>
</gene>
<dbReference type="InterPro" id="IPR050496">
    <property type="entry name" value="SNF2_RAD54_helicase_repair"/>
</dbReference>
<dbReference type="GO" id="GO:0015616">
    <property type="term" value="F:DNA translocase activity"/>
    <property type="evidence" value="ECO:0007669"/>
    <property type="project" value="TreeGrafter"/>
</dbReference>
<dbReference type="GO" id="GO:0045003">
    <property type="term" value="P:double-strand break repair via synthesis-dependent strand annealing"/>
    <property type="evidence" value="ECO:0007669"/>
    <property type="project" value="TreeGrafter"/>
</dbReference>
<accession>A0A238BMB1</accession>
<proteinExistence type="predicted"/>
<evidence type="ECO:0000313" key="3">
    <source>
        <dbReference type="Proteomes" id="UP000242913"/>
    </source>
</evidence>
<dbReference type="GO" id="GO:0005634">
    <property type="term" value="C:nucleus"/>
    <property type="evidence" value="ECO:0007669"/>
    <property type="project" value="TreeGrafter"/>
</dbReference>
<dbReference type="Pfam" id="PF00176">
    <property type="entry name" value="SNF2-rel_dom"/>
    <property type="match status" value="1"/>
</dbReference>
<dbReference type="OrthoDB" id="413460at2759"/>
<evidence type="ECO:0000259" key="1">
    <source>
        <dbReference type="Pfam" id="PF00176"/>
    </source>
</evidence>
<dbReference type="Proteomes" id="UP000242913">
    <property type="component" value="Unassembled WGS sequence"/>
</dbReference>
<dbReference type="InterPro" id="IPR000330">
    <property type="entry name" value="SNF2_N"/>
</dbReference>
<dbReference type="AlphaFoldDB" id="A0A238BMB1"/>
<dbReference type="GO" id="GO:0005524">
    <property type="term" value="F:ATP binding"/>
    <property type="evidence" value="ECO:0007669"/>
    <property type="project" value="InterPro"/>
</dbReference>
<organism evidence="2 3">
    <name type="scientific">Onchocerca flexuosa</name>
    <dbReference type="NCBI Taxonomy" id="387005"/>
    <lineage>
        <taxon>Eukaryota</taxon>
        <taxon>Metazoa</taxon>
        <taxon>Ecdysozoa</taxon>
        <taxon>Nematoda</taxon>
        <taxon>Chromadorea</taxon>
        <taxon>Rhabditida</taxon>
        <taxon>Spirurina</taxon>
        <taxon>Spiruromorpha</taxon>
        <taxon>Filarioidea</taxon>
        <taxon>Onchocercidae</taxon>
        <taxon>Onchocerca</taxon>
    </lineage>
</organism>
<dbReference type="FunFam" id="3.40.50.10810:FF:000146">
    <property type="entry name" value="RAD54L isoform 5"/>
    <property type="match status" value="1"/>
</dbReference>
<dbReference type="PANTHER" id="PTHR45629:SF7">
    <property type="entry name" value="DNA EXCISION REPAIR PROTEIN ERCC-6-RELATED"/>
    <property type="match status" value="1"/>
</dbReference>
<dbReference type="InterPro" id="IPR027417">
    <property type="entry name" value="P-loop_NTPase"/>
</dbReference>
<keyword evidence="3" id="KW-1185">Reference proteome</keyword>
<dbReference type="GO" id="GO:0007131">
    <property type="term" value="P:reciprocal meiotic recombination"/>
    <property type="evidence" value="ECO:0007669"/>
    <property type="project" value="TreeGrafter"/>
</dbReference>